<evidence type="ECO:0000256" key="3">
    <source>
        <dbReference type="ARBA" id="ARBA00012448"/>
    </source>
</evidence>
<sequence>MKRLFILISLVNLLLFAFPIHLFAKPSISANNAVLIEQSTGRVLYEKQANQAQLIASITKIMTAIIAIESGKMDETVTASHRAAYTEGSSLYLKEGEKMKLRDLVYGLMLRSGNDSAVAIAEHVGGSVEGFAHLMNEKARWIGMSNSHFDNPHGLDSDKHYSTAYDMALLTKYAMENAEFREVTGSTSYKSETRTYAWGNKNKLLTRYYKYSTGGKTGYTKAAGRTLVSTAEKDGMELIVVTLNASDDWKDHMRLFEWGFDNFNLTKIQEIGKESYQIKNTENTVEGYLRNEIIVPLTNEEKKELDTTTYVDQNSFENSEVIGRKVYSLEGNEIAETKIYTDKKEEKKNNEEKGFLQEIVNIFNRIVGVS</sequence>
<dbReference type="InterPro" id="IPR001967">
    <property type="entry name" value="Peptidase_S11_N"/>
</dbReference>
<reference evidence="15 16" key="1">
    <citation type="submission" date="2023-06" db="EMBL/GenBank/DDBJ databases">
        <title>Aquibacillus rhizosphaerae LR5S19.</title>
        <authorList>
            <person name="Sun J.-Q."/>
        </authorList>
    </citation>
    <scope>NUCLEOTIDE SEQUENCE [LARGE SCALE GENOMIC DNA]</scope>
    <source>
        <strain evidence="15 16">LR5S19</strain>
    </source>
</reference>
<dbReference type="RefSeq" id="WP_285931892.1">
    <property type="nucleotide sequence ID" value="NZ_JASTZU010000034.1"/>
</dbReference>
<keyword evidence="7 15" id="KW-0378">Hydrolase</keyword>
<dbReference type="Pfam" id="PF07943">
    <property type="entry name" value="PBP5_C"/>
    <property type="match status" value="1"/>
</dbReference>
<evidence type="ECO:0000256" key="6">
    <source>
        <dbReference type="ARBA" id="ARBA00022729"/>
    </source>
</evidence>
<dbReference type="Proteomes" id="UP001235343">
    <property type="component" value="Unassembled WGS sequence"/>
</dbReference>
<keyword evidence="9" id="KW-0573">Peptidoglycan synthesis</keyword>
<evidence type="ECO:0000256" key="7">
    <source>
        <dbReference type="ARBA" id="ARBA00022801"/>
    </source>
</evidence>
<comment type="catalytic activity">
    <reaction evidence="11">
        <text>Preferential cleavage: (Ac)2-L-Lys-D-Ala-|-D-Ala. Also transpeptidation of peptidyl-alanyl moieties that are N-acyl substituents of D-alanine.</text>
        <dbReference type="EC" id="3.4.16.4"/>
    </reaction>
</comment>
<evidence type="ECO:0000313" key="16">
    <source>
        <dbReference type="Proteomes" id="UP001235343"/>
    </source>
</evidence>
<name>A0ABT7L4G0_9BACI</name>
<comment type="pathway">
    <text evidence="1">Cell wall biogenesis; peptidoglycan biosynthesis.</text>
</comment>
<keyword evidence="8" id="KW-0133">Cell shape</keyword>
<gene>
    <name evidence="15" type="ORF">QQS35_09855</name>
</gene>
<organism evidence="15 16">
    <name type="scientific">Aquibacillus rhizosphaerae</name>
    <dbReference type="NCBI Taxonomy" id="3051431"/>
    <lineage>
        <taxon>Bacteria</taxon>
        <taxon>Bacillati</taxon>
        <taxon>Bacillota</taxon>
        <taxon>Bacilli</taxon>
        <taxon>Bacillales</taxon>
        <taxon>Bacillaceae</taxon>
        <taxon>Aquibacillus</taxon>
    </lineage>
</organism>
<comment type="similarity">
    <text evidence="2 12">Belongs to the peptidase S11 family.</text>
</comment>
<dbReference type="Pfam" id="PF00768">
    <property type="entry name" value="Peptidase_S11"/>
    <property type="match status" value="1"/>
</dbReference>
<feature type="domain" description="Peptidase S11 D-Ala-D-Ala carboxypeptidase A C-terminal" evidence="14">
    <location>
        <begin position="263"/>
        <end position="347"/>
    </location>
</feature>
<dbReference type="PANTHER" id="PTHR21581:SF33">
    <property type="entry name" value="D-ALANYL-D-ALANINE CARBOXYPEPTIDASE DACB"/>
    <property type="match status" value="1"/>
</dbReference>
<dbReference type="PANTHER" id="PTHR21581">
    <property type="entry name" value="D-ALANYL-D-ALANINE CARBOXYPEPTIDASE"/>
    <property type="match status" value="1"/>
</dbReference>
<feature type="domain" description="Peptidase S11 D-alanyl-D-alanine carboxypeptidase A N-terminal" evidence="13">
    <location>
        <begin position="25"/>
        <end position="246"/>
    </location>
</feature>
<keyword evidence="10" id="KW-0961">Cell wall biogenesis/degradation</keyword>
<evidence type="ECO:0000256" key="9">
    <source>
        <dbReference type="ARBA" id="ARBA00022984"/>
    </source>
</evidence>
<dbReference type="PRINTS" id="PR00725">
    <property type="entry name" value="DADACBPTASE1"/>
</dbReference>
<evidence type="ECO:0000256" key="1">
    <source>
        <dbReference type="ARBA" id="ARBA00004752"/>
    </source>
</evidence>
<keyword evidence="4 15" id="KW-0121">Carboxypeptidase</keyword>
<evidence type="ECO:0000256" key="4">
    <source>
        <dbReference type="ARBA" id="ARBA00022645"/>
    </source>
</evidence>
<protein>
    <recommendedName>
        <fullName evidence="3">serine-type D-Ala-D-Ala carboxypeptidase</fullName>
        <ecNumber evidence="3">3.4.16.4</ecNumber>
    </recommendedName>
</protein>
<evidence type="ECO:0000256" key="10">
    <source>
        <dbReference type="ARBA" id="ARBA00023316"/>
    </source>
</evidence>
<dbReference type="EC" id="3.4.16.4" evidence="3"/>
<evidence type="ECO:0000313" key="15">
    <source>
        <dbReference type="EMBL" id="MDL4840753.1"/>
    </source>
</evidence>
<evidence type="ECO:0000256" key="8">
    <source>
        <dbReference type="ARBA" id="ARBA00022960"/>
    </source>
</evidence>
<accession>A0ABT7L4G0</accession>
<evidence type="ECO:0000256" key="5">
    <source>
        <dbReference type="ARBA" id="ARBA00022670"/>
    </source>
</evidence>
<evidence type="ECO:0000259" key="13">
    <source>
        <dbReference type="Pfam" id="PF00768"/>
    </source>
</evidence>
<dbReference type="GO" id="GO:0004180">
    <property type="term" value="F:carboxypeptidase activity"/>
    <property type="evidence" value="ECO:0007669"/>
    <property type="project" value="UniProtKB-KW"/>
</dbReference>
<dbReference type="InterPro" id="IPR012907">
    <property type="entry name" value="Peptidase_S11_C"/>
</dbReference>
<evidence type="ECO:0000256" key="2">
    <source>
        <dbReference type="ARBA" id="ARBA00007164"/>
    </source>
</evidence>
<dbReference type="EMBL" id="JASTZU010000034">
    <property type="protein sequence ID" value="MDL4840753.1"/>
    <property type="molecule type" value="Genomic_DNA"/>
</dbReference>
<proteinExistence type="inferred from homology"/>
<dbReference type="Gene3D" id="3.40.710.10">
    <property type="entry name" value="DD-peptidase/beta-lactamase superfamily"/>
    <property type="match status" value="1"/>
</dbReference>
<dbReference type="InterPro" id="IPR018044">
    <property type="entry name" value="Peptidase_S11"/>
</dbReference>
<dbReference type="SUPFAM" id="SSF56601">
    <property type="entry name" value="beta-lactamase/transpeptidase-like"/>
    <property type="match status" value="1"/>
</dbReference>
<comment type="caution">
    <text evidence="15">The sequence shown here is derived from an EMBL/GenBank/DDBJ whole genome shotgun (WGS) entry which is preliminary data.</text>
</comment>
<evidence type="ECO:0000256" key="12">
    <source>
        <dbReference type="RuleBase" id="RU004016"/>
    </source>
</evidence>
<dbReference type="InterPro" id="IPR012338">
    <property type="entry name" value="Beta-lactam/transpept-like"/>
</dbReference>
<keyword evidence="16" id="KW-1185">Reference proteome</keyword>
<keyword evidence="6" id="KW-0732">Signal</keyword>
<keyword evidence="5" id="KW-0645">Protease</keyword>
<evidence type="ECO:0000256" key="11">
    <source>
        <dbReference type="ARBA" id="ARBA00034000"/>
    </source>
</evidence>
<evidence type="ECO:0000259" key="14">
    <source>
        <dbReference type="Pfam" id="PF07943"/>
    </source>
</evidence>